<keyword evidence="2" id="KW-1185">Reference proteome</keyword>
<dbReference type="AlphaFoldDB" id="A0A2S5RGY9"/>
<dbReference type="RefSeq" id="WP_104207788.1">
    <property type="nucleotide sequence ID" value="NZ_PHNF01000001.1"/>
</dbReference>
<sequence length="222" mass="25828">MKLNTWSFYYAKDLVDVKQEKLIDGDTVFVLLRPDMNEPNKLLGLGFPKENSATKIVDLQNKELSQEDVYAIFGNCLGMVQTQTITEIEIGKVNLSSTPIRPENIQKIIEVYSVFFAVDPQEIDTKDYEDFSKGIPEDTFTELDFNKIPLRNILRSLEAGMNEYHRQMNQLQNEQYSGEKRRDYMANMSVLQSNLILFFDNALRKVNEIVVKQEEELKKLRK</sequence>
<evidence type="ECO:0000313" key="2">
    <source>
        <dbReference type="Proteomes" id="UP000239785"/>
    </source>
</evidence>
<dbReference type="EMBL" id="PHNF01000001">
    <property type="protein sequence ID" value="PPE06604.1"/>
    <property type="molecule type" value="Genomic_DNA"/>
</dbReference>
<protein>
    <submittedName>
        <fullName evidence="1">Uncharacterized protein</fullName>
    </submittedName>
</protein>
<name>A0A2S5RGY9_9MOLU</name>
<accession>A0A2S5RGY9</accession>
<proteinExistence type="predicted"/>
<evidence type="ECO:0000313" key="1">
    <source>
        <dbReference type="EMBL" id="PPE06604.1"/>
    </source>
</evidence>
<comment type="caution">
    <text evidence="1">The sequence shown here is derived from an EMBL/GenBank/DDBJ whole genome shotgun (WGS) entry which is preliminary data.</text>
</comment>
<organism evidence="1 2">
    <name type="scientific">Mesoplasma corruscae</name>
    <dbReference type="NCBI Taxonomy" id="216874"/>
    <lineage>
        <taxon>Bacteria</taxon>
        <taxon>Bacillati</taxon>
        <taxon>Mycoplasmatota</taxon>
        <taxon>Mollicutes</taxon>
        <taxon>Entomoplasmatales</taxon>
        <taxon>Entomoplasmataceae</taxon>
        <taxon>Mesoplasma</taxon>
    </lineage>
</organism>
<gene>
    <name evidence="1" type="ORF">MCORR_v1c02350</name>
</gene>
<dbReference type="OrthoDB" id="397668at2"/>
<reference evidence="1 2" key="1">
    <citation type="submission" date="2017-11" db="EMBL/GenBank/DDBJ databases">
        <title>Genome sequence of Mesoplasma corruscae ELCA-2 (ATCC 49579).</title>
        <authorList>
            <person name="Lo W.-S."/>
            <person name="Kuo C.-H."/>
        </authorList>
    </citation>
    <scope>NUCLEOTIDE SEQUENCE [LARGE SCALE GENOMIC DNA]</scope>
    <source>
        <strain evidence="1 2">ELCA-2</strain>
    </source>
</reference>
<dbReference type="Proteomes" id="UP000239785">
    <property type="component" value="Unassembled WGS sequence"/>
</dbReference>